<evidence type="ECO:0000313" key="5">
    <source>
        <dbReference type="Proteomes" id="UP000199249"/>
    </source>
</evidence>
<dbReference type="STRING" id="651662.SAMN04488069_110158"/>
<dbReference type="PANTHER" id="PTHR48081:SF13">
    <property type="entry name" value="ALPHA_BETA HYDROLASE"/>
    <property type="match status" value="1"/>
</dbReference>
<feature type="signal peptide" evidence="2">
    <location>
        <begin position="1"/>
        <end position="20"/>
    </location>
</feature>
<keyword evidence="1" id="KW-0378">Hydrolase</keyword>
<dbReference type="AlphaFoldDB" id="A0A1H3LAJ8"/>
<dbReference type="EMBL" id="FNOV01000010">
    <property type="protein sequence ID" value="SDY60948.1"/>
    <property type="molecule type" value="Genomic_DNA"/>
</dbReference>
<feature type="chain" id="PRO_5011461987" evidence="2">
    <location>
        <begin position="21"/>
        <end position="298"/>
    </location>
</feature>
<dbReference type="InterPro" id="IPR050300">
    <property type="entry name" value="GDXG_lipolytic_enzyme"/>
</dbReference>
<dbReference type="GO" id="GO:0016787">
    <property type="term" value="F:hydrolase activity"/>
    <property type="evidence" value="ECO:0007669"/>
    <property type="project" value="UniProtKB-KW"/>
</dbReference>
<dbReference type="Pfam" id="PF20434">
    <property type="entry name" value="BD-FAE"/>
    <property type="match status" value="1"/>
</dbReference>
<dbReference type="InterPro" id="IPR049492">
    <property type="entry name" value="BD-FAE-like_dom"/>
</dbReference>
<gene>
    <name evidence="4" type="ORF">SAMN04488069_110158</name>
</gene>
<feature type="domain" description="BD-FAE-like" evidence="3">
    <location>
        <begin position="63"/>
        <end position="257"/>
    </location>
</feature>
<dbReference type="PANTHER" id="PTHR48081">
    <property type="entry name" value="AB HYDROLASE SUPERFAMILY PROTEIN C4A8.06C"/>
    <property type="match status" value="1"/>
</dbReference>
<name>A0A1H3LAJ8_9BACT</name>
<accession>A0A1H3LAJ8</accession>
<keyword evidence="5" id="KW-1185">Reference proteome</keyword>
<sequence length="298" mass="32208">MKSFFFLTGTLLGLATAVCAQQTPPPPPPIPTDSTVKVVTTPPGFTTELNAVYTKVGPWDGRMDLYLNKASRKPVPVIVNLHGGGWNKGTKESQSGFSSFFKQGWSVANVEYRLSPYAPAPAAIEDVRCALIYLVNNAKQLNIDPKKIVVLGTSSGGHLALMAGLLENDPKFDAQCKAPEPLKIRAIIDKYGIADVAQWKTKTATQWLGPKARDAEFVQSVSPMSYVKKTSPPTFIIHGDADSTVPYAQSVALFKSLKAAKVNTEMLTIEGGEHGKFSKEDNKRVSEAIIGFLQAQGL</sequence>
<proteinExistence type="predicted"/>
<evidence type="ECO:0000256" key="1">
    <source>
        <dbReference type="ARBA" id="ARBA00022801"/>
    </source>
</evidence>
<organism evidence="4 5">
    <name type="scientific">Hymenobacter psychrophilus</name>
    <dbReference type="NCBI Taxonomy" id="651662"/>
    <lineage>
        <taxon>Bacteria</taxon>
        <taxon>Pseudomonadati</taxon>
        <taxon>Bacteroidota</taxon>
        <taxon>Cytophagia</taxon>
        <taxon>Cytophagales</taxon>
        <taxon>Hymenobacteraceae</taxon>
        <taxon>Hymenobacter</taxon>
    </lineage>
</organism>
<reference evidence="5" key="1">
    <citation type="submission" date="2016-10" db="EMBL/GenBank/DDBJ databases">
        <authorList>
            <person name="Varghese N."/>
            <person name="Submissions S."/>
        </authorList>
    </citation>
    <scope>NUCLEOTIDE SEQUENCE [LARGE SCALE GENOMIC DNA]</scope>
    <source>
        <strain evidence="5">CGMCC 1.8975</strain>
    </source>
</reference>
<dbReference type="Gene3D" id="3.40.50.1820">
    <property type="entry name" value="alpha/beta hydrolase"/>
    <property type="match status" value="1"/>
</dbReference>
<dbReference type="OrthoDB" id="9794725at2"/>
<protein>
    <submittedName>
        <fullName evidence="4">Acetyl esterase/lipase</fullName>
    </submittedName>
</protein>
<dbReference type="Proteomes" id="UP000199249">
    <property type="component" value="Unassembled WGS sequence"/>
</dbReference>
<evidence type="ECO:0000256" key="2">
    <source>
        <dbReference type="SAM" id="SignalP"/>
    </source>
</evidence>
<evidence type="ECO:0000313" key="4">
    <source>
        <dbReference type="EMBL" id="SDY60948.1"/>
    </source>
</evidence>
<evidence type="ECO:0000259" key="3">
    <source>
        <dbReference type="Pfam" id="PF20434"/>
    </source>
</evidence>
<dbReference type="InterPro" id="IPR029058">
    <property type="entry name" value="AB_hydrolase_fold"/>
</dbReference>
<keyword evidence="2" id="KW-0732">Signal</keyword>
<dbReference type="RefSeq" id="WP_092741763.1">
    <property type="nucleotide sequence ID" value="NZ_FNOV01000010.1"/>
</dbReference>
<dbReference type="SUPFAM" id="SSF53474">
    <property type="entry name" value="alpha/beta-Hydrolases"/>
    <property type="match status" value="1"/>
</dbReference>